<feature type="region of interest" description="Disordered" evidence="1">
    <location>
        <begin position="348"/>
        <end position="388"/>
    </location>
</feature>
<keyword evidence="2" id="KW-0812">Transmembrane</keyword>
<feature type="signal peptide" evidence="3">
    <location>
        <begin position="1"/>
        <end position="21"/>
    </location>
</feature>
<dbReference type="OrthoDB" id="4070698at2759"/>
<evidence type="ECO:0000256" key="1">
    <source>
        <dbReference type="SAM" id="MobiDB-lite"/>
    </source>
</evidence>
<evidence type="ECO:0000256" key="2">
    <source>
        <dbReference type="SAM" id="Phobius"/>
    </source>
</evidence>
<evidence type="ECO:0000256" key="3">
    <source>
        <dbReference type="SAM" id="SignalP"/>
    </source>
</evidence>
<dbReference type="InterPro" id="IPR037524">
    <property type="entry name" value="PA14/GLEYA"/>
</dbReference>
<evidence type="ECO:0000313" key="6">
    <source>
        <dbReference type="Proteomes" id="UP000644660"/>
    </source>
</evidence>
<reference evidence="5 6" key="1">
    <citation type="submission" date="2020-05" db="EMBL/GenBank/DDBJ databases">
        <authorList>
            <person name="Casaregola S."/>
            <person name="Devillers H."/>
            <person name="Grondin C."/>
        </authorList>
    </citation>
    <scope>NUCLEOTIDE SEQUENCE [LARGE SCALE GENOMIC DNA]</scope>
    <source>
        <strain evidence="5 6">CLIB 1767</strain>
    </source>
</reference>
<keyword evidence="3" id="KW-0732">Signal</keyword>
<evidence type="ECO:0000313" key="5">
    <source>
        <dbReference type="EMBL" id="CAB4257255.1"/>
    </source>
</evidence>
<dbReference type="EMBL" id="CAEFZW010000013">
    <property type="protein sequence ID" value="CAB4257255.1"/>
    <property type="molecule type" value="Genomic_DNA"/>
</dbReference>
<dbReference type="Gene3D" id="2.60.120.1560">
    <property type="match status" value="1"/>
</dbReference>
<comment type="caution">
    <text evidence="5">The sequence shown here is derived from an EMBL/GenBank/DDBJ whole genome shotgun (WGS) entry which is preliminary data.</text>
</comment>
<organism evidence="5 6">
    <name type="scientific">Maudiozyma barnettii</name>
    <dbReference type="NCBI Taxonomy" id="61262"/>
    <lineage>
        <taxon>Eukaryota</taxon>
        <taxon>Fungi</taxon>
        <taxon>Dikarya</taxon>
        <taxon>Ascomycota</taxon>
        <taxon>Saccharomycotina</taxon>
        <taxon>Saccharomycetes</taxon>
        <taxon>Saccharomycetales</taxon>
        <taxon>Saccharomycetaceae</taxon>
        <taxon>Maudiozyma</taxon>
    </lineage>
</organism>
<dbReference type="AlphaFoldDB" id="A0A8H2VKH8"/>
<accession>A0A8H2VKH8</accession>
<feature type="domain" description="PA14" evidence="4">
    <location>
        <begin position="45"/>
        <end position="219"/>
    </location>
</feature>
<sequence length="664" mass="71537">MISLLEKILLFITLLTKWVSSNLPDCKMSYVAPTSPGFTYYLYEIPLNGVPYYFDDLSPLQMVYKFYILGQPIYQSTTLNMAFRLNQYIDNETIMQGTLYGNSITITNFSMVANAWIRVDKTGYYTFIIDADYAAAMFIANDSAILCTSDPFSAPGFNLFYISSSVTQPKQERTTGTILLYAGIPYEMGLSYIHPFGTPNFQVSVIDPEGQYHPDISYLLSTLNVYSNGVQPTLDYELVNVTSADGYSGLSTTLISVTSEATSSIGGKLTVTSIYYIGTPTVSSQISSVLTSSRTIDNSTNMINSTPDSVTSQLTTTVEVIPSSGSLNPISYIPSSLNTTTSISQTVFSNSSQGSNGESSVPIVPSNVSSQSKSENYTNSNTSLSPSVSASLLPGASLQSSVTKGQYMWSESVASDQSTTTAAIQGTAVSRIFTNTSVESLTSLGDTVLSGSLTVFSSEIGMDTSENRDQSSVHSDDIRTILSSSILLSSGIENIANTSTLYMSKDGSKSSLFEIIPQPEYPYVSTQTVLDQTYVVVVIQCSRCSNGIQTVTREYLSDNNNIIATNAPDLITHPDHISIGSRIVPGINVGDVKPTNVDISSTVIPSVPMVTIISESSVSVPVKETSDVSVLSQIPDLQNVAAFLGIGHLSSWFMCIVFVIVLSF</sequence>
<dbReference type="RefSeq" id="XP_041409099.1">
    <property type="nucleotide sequence ID" value="XM_041553165.1"/>
</dbReference>
<feature type="transmembrane region" description="Helical" evidence="2">
    <location>
        <begin position="640"/>
        <end position="662"/>
    </location>
</feature>
<gene>
    <name evidence="5" type="ORF">KABA2_13S06578</name>
</gene>
<feature type="compositionally biased region" description="Low complexity" evidence="1">
    <location>
        <begin position="349"/>
        <end position="388"/>
    </location>
</feature>
<protein>
    <recommendedName>
        <fullName evidence="4">PA14 domain-containing protein</fullName>
    </recommendedName>
</protein>
<name>A0A8H2VKH8_9SACH</name>
<dbReference type="PROSITE" id="PS51820">
    <property type="entry name" value="PA14"/>
    <property type="match status" value="1"/>
</dbReference>
<dbReference type="GeneID" id="64860370"/>
<keyword evidence="6" id="KW-1185">Reference proteome</keyword>
<dbReference type="Proteomes" id="UP000644660">
    <property type="component" value="Unassembled WGS sequence"/>
</dbReference>
<keyword evidence="2" id="KW-1133">Transmembrane helix</keyword>
<proteinExistence type="predicted"/>
<feature type="chain" id="PRO_5034884609" description="PA14 domain-containing protein" evidence="3">
    <location>
        <begin position="22"/>
        <end position="664"/>
    </location>
</feature>
<evidence type="ECO:0000259" key="4">
    <source>
        <dbReference type="PROSITE" id="PS51820"/>
    </source>
</evidence>
<keyword evidence="2" id="KW-0472">Membrane</keyword>